<keyword evidence="3" id="KW-1185">Reference proteome</keyword>
<dbReference type="Proteomes" id="UP000199400">
    <property type="component" value="Unassembled WGS sequence"/>
</dbReference>
<evidence type="ECO:0000313" key="2">
    <source>
        <dbReference type="EMBL" id="SFD84081.1"/>
    </source>
</evidence>
<protein>
    <submittedName>
        <fullName evidence="2">Uncharacterized protein</fullName>
    </submittedName>
</protein>
<feature type="chain" id="PRO_5011687001" evidence="1">
    <location>
        <begin position="26"/>
        <end position="332"/>
    </location>
</feature>
<dbReference type="EMBL" id="FOMX01000005">
    <property type="protein sequence ID" value="SFD84081.1"/>
    <property type="molecule type" value="Genomic_DNA"/>
</dbReference>
<dbReference type="AlphaFoldDB" id="A0A1I1VMF6"/>
<dbReference type="OrthoDB" id="3379940at2"/>
<organism evidence="2 3">
    <name type="scientific">Nannocystis exedens</name>
    <dbReference type="NCBI Taxonomy" id="54"/>
    <lineage>
        <taxon>Bacteria</taxon>
        <taxon>Pseudomonadati</taxon>
        <taxon>Myxococcota</taxon>
        <taxon>Polyangia</taxon>
        <taxon>Nannocystales</taxon>
        <taxon>Nannocystaceae</taxon>
        <taxon>Nannocystis</taxon>
    </lineage>
</organism>
<gene>
    <name evidence="2" type="ORF">SAMN02745121_01778</name>
</gene>
<feature type="signal peptide" evidence="1">
    <location>
        <begin position="1"/>
        <end position="25"/>
    </location>
</feature>
<keyword evidence="1" id="KW-0732">Signal</keyword>
<name>A0A1I1VMF6_9BACT</name>
<dbReference type="RefSeq" id="WP_096330586.1">
    <property type="nucleotide sequence ID" value="NZ_FOMX01000005.1"/>
</dbReference>
<sequence>MKLTSFLTSALLGGLVFFAAGSALAAEAKIPMVTFHSPSRGDYFTTSQTNWTCWYFNNCAPGTPDFRGDYVAVGMQGHIWNPDNPQPANTTPLFHWFSGTRADNFLTTDPAWAGSVGTLKDGYVLFRIEGFVAQSGSSGLALNSYWNASVADNAALTTWQYVKPAGYGWYRTEGYLLPPDNATCTGTPNFTDPSSWQARANYVDSWAQPQDFLGGDRVMFTAPQEQYTIDYWGHQYSTRGHIGSSALSDYPAPGRPIYALLARVTTGRAFVAGGWYEAGVWFQALGSQQDWNGPCIFYDATGVTPGALETRFNDPNISDNSGAANVKIRQWW</sequence>
<evidence type="ECO:0000313" key="3">
    <source>
        <dbReference type="Proteomes" id="UP000199400"/>
    </source>
</evidence>
<accession>A0A1I1VMF6</accession>
<reference evidence="3" key="1">
    <citation type="submission" date="2016-10" db="EMBL/GenBank/DDBJ databases">
        <authorList>
            <person name="Varghese N."/>
            <person name="Submissions S."/>
        </authorList>
    </citation>
    <scope>NUCLEOTIDE SEQUENCE [LARGE SCALE GENOMIC DNA]</scope>
    <source>
        <strain evidence="3">ATCC 25963</strain>
    </source>
</reference>
<proteinExistence type="predicted"/>
<evidence type="ECO:0000256" key="1">
    <source>
        <dbReference type="SAM" id="SignalP"/>
    </source>
</evidence>